<sequence>MKQSAKPYKNGKERLNELLKGPSSIYIENKNNAPKFKFGTYGDMRESNLSSFIIEPFDFDGVPPNLIVIFKNICKRDTTTKLKGLDDISTWIHENGGELNQNNILKVWSYLYPRLSVDIDRQVRLSCNHVHRKICIESGKKIVKFIKEIIGSWIMSTFDTDHGVKKAAIESFNTVFQTQEKRLAVKRAYHKYILGFNKNIILKQSPNTLSDSRYISQEDSKAKYYRIIASILASLSDIILNLELDELKKEEASYNEIMASDKFWKFLYETDLIGRKYFYQVIKNVSEKWPELLISQKNMIKKSVTRQFWDCFYSLITKIPLNPHKPHFDVYLNDFIGIIWEGASRKTKYDNEAGFEIFFRIMCFYLKHFENTSTVFSIFEKKIMDVIINYFTDITSLNIKISDDFRHALVKGFLINEYILNDIFNKFWYESKQCIFEKLSKTSNIVCEENYDELFTICIRWINTVDEFIKETDDNTVLADKSYVYLTICEVIYFIICHIRQRDDLCQKTIELLNCVVSKFSDIIFKNERILSVLESFIMEKIPRFITSLTESIGSILLIYIVKNKNTETVGLVWTSLLLHLSKIESRSERNAFTHKIVKMIIDSKIDIEDLRNCLPRINLIDDVLLDCVYFNIDNNFENWECLNDFLTVKEIVFSKESIVESLIFLIEKVFCSNDSEFHYIFNDDRILVLLYKNFQAIEFNIKIWNFTCINKGNISEKFSIFNDLFEKIYSLNNKIGSNLRFNIANIIQKQILLLDSLDFSLMKSLCSLSIKVLSFATESEKKDLLAIFLFSTHEWDEAFSSLILEYPNKNLELFSSLKTCCLIFSNFVKTKGNIETDNISKLLKMSVFSKTLINLLALDSYSLKIHWLILYGIMICEELIRDNFELEHANCLWKSITKEQEQELYTLIEKSDDFVLDILTSDKIEIFGIDDFLQRNDIKFLEKIRRKSIGCSPEAYYSACVLSRTFQFLAKRIEYSQEEAETWLNDISVENDQDVFIFAAIVNGFQQKLFFSKRLEGIRNRIGSDISGDFIVDKDLKKIILFNVFIPFDGSLWRHFPQQRIIFLFQNLLKLIDKKNIIKVEHIDFCVEITKIFIKLIPFVKTIDGLYWYNICDYLCQCLRICVEISLDFLNFEFYSMKLFMTLSNCYSFNDSFNDAWNIHSKTLYSHLFQLFIHKKETHAKNQPLSICIQLLSRILLQIPIAIVEKPLVNSLYLHLLSQWKYTQITTFDWLTNWTLKDQENLIVETEVSKEIDVDLPSELLFIISDLPHYDSLDNIDHENDLSSRLRGYFLSWVLIFTYFKNTSCTLKSRYIESLKNSNCIPLTIEFIFKTFELLSNKPINSIEISWDILEWKSIDNIKTEILSLIMYVYLLILRHIPSLARDWWIGCKNRQLSQSVETFTEKNISSILIEDEIALVLLESIQLKTNDDNVHVKTSKTTREVTTSYTIDDQYLEMVIRLPACYPLNQVIVEGVQKIGVKDAQWRAWLLACRILITTHNGSIADAVILFKRNVSLHFEGVAACNICFSIISVQDRSLPSKKCAICKNKFHSGCLYKWFKISNASRCPLCRTTFSFAT</sequence>
<comment type="subcellular location">
    <subcellularLocation>
        <location evidence="2">Cytoplasm</location>
        <location evidence="2">Cytosol</location>
    </subcellularLocation>
</comment>
<evidence type="ECO:0000256" key="16">
    <source>
        <dbReference type="RuleBase" id="RU367090"/>
    </source>
</evidence>
<dbReference type="GO" id="GO:1990116">
    <property type="term" value="P:ribosome-associated ubiquitin-dependent protein catabolic process"/>
    <property type="evidence" value="ECO:0007669"/>
    <property type="project" value="UniProtKB-UniRule"/>
</dbReference>
<keyword evidence="19" id="KW-1185">Reference proteome</keyword>
<dbReference type="InterPro" id="IPR039795">
    <property type="entry name" value="LTN1/Rkr1"/>
</dbReference>
<dbReference type="InterPro" id="IPR011989">
    <property type="entry name" value="ARM-like"/>
</dbReference>
<evidence type="ECO:0000259" key="17">
    <source>
        <dbReference type="PROSITE" id="PS50089"/>
    </source>
</evidence>
<comment type="pathway">
    <text evidence="3 16">Protein modification; protein ubiquitination.</text>
</comment>
<keyword evidence="13 16" id="KW-0862">Zinc</keyword>
<evidence type="ECO:0000256" key="4">
    <source>
        <dbReference type="ARBA" id="ARBA00007997"/>
    </source>
</evidence>
<keyword evidence="11 15" id="KW-0863">Zinc-finger</keyword>
<comment type="similarity">
    <text evidence="4 16">Belongs to the LTN1 family.</text>
</comment>
<gene>
    <name evidence="18" type="ORF">MERGE_002506</name>
</gene>
<evidence type="ECO:0000256" key="12">
    <source>
        <dbReference type="ARBA" id="ARBA00022786"/>
    </source>
</evidence>
<evidence type="ECO:0000313" key="19">
    <source>
        <dbReference type="Proteomes" id="UP000663699"/>
    </source>
</evidence>
<keyword evidence="7" id="KW-0963">Cytoplasm</keyword>
<dbReference type="PANTHER" id="PTHR12389:SF0">
    <property type="entry name" value="E3 UBIQUITIN-PROTEIN LIGASE LISTERIN"/>
    <property type="match status" value="1"/>
</dbReference>
<dbReference type="PROSITE" id="PS50089">
    <property type="entry name" value="ZF_RING_2"/>
    <property type="match status" value="1"/>
</dbReference>
<dbReference type="InterPro" id="IPR011016">
    <property type="entry name" value="Znf_RING-CH"/>
</dbReference>
<dbReference type="Pfam" id="PF22999">
    <property type="entry name" value="LTN1_E3_ligase_6th"/>
    <property type="match status" value="1"/>
</dbReference>
<evidence type="ECO:0000256" key="10">
    <source>
        <dbReference type="ARBA" id="ARBA00022737"/>
    </source>
</evidence>
<dbReference type="InterPro" id="IPR013083">
    <property type="entry name" value="Znf_RING/FYVE/PHD"/>
</dbReference>
<accession>A0A899G137</accession>
<dbReference type="InterPro" id="IPR001841">
    <property type="entry name" value="Znf_RING"/>
</dbReference>
<evidence type="ECO:0000256" key="14">
    <source>
        <dbReference type="ARBA" id="ARBA00055150"/>
    </source>
</evidence>
<dbReference type="GO" id="GO:0043023">
    <property type="term" value="F:ribosomal large subunit binding"/>
    <property type="evidence" value="ECO:0007669"/>
    <property type="project" value="TreeGrafter"/>
</dbReference>
<dbReference type="InterPro" id="IPR054478">
    <property type="entry name" value="LTN1_UBC"/>
</dbReference>
<dbReference type="InterPro" id="IPR039804">
    <property type="entry name" value="RING-CH-C4HC3_LTN1"/>
</dbReference>
<evidence type="ECO:0000256" key="13">
    <source>
        <dbReference type="ARBA" id="ARBA00022833"/>
    </source>
</evidence>
<dbReference type="Gene3D" id="1.25.10.10">
    <property type="entry name" value="Leucine-rich Repeat Variant"/>
    <property type="match status" value="1"/>
</dbReference>
<evidence type="ECO:0000256" key="9">
    <source>
        <dbReference type="ARBA" id="ARBA00022723"/>
    </source>
</evidence>
<dbReference type="Pfam" id="PF22958">
    <property type="entry name" value="Ltn1_1st"/>
    <property type="match status" value="1"/>
</dbReference>
<evidence type="ECO:0000256" key="2">
    <source>
        <dbReference type="ARBA" id="ARBA00004514"/>
    </source>
</evidence>
<dbReference type="PANTHER" id="PTHR12389">
    <property type="entry name" value="ZINC FINGER PROTEIN 294"/>
    <property type="match status" value="1"/>
</dbReference>
<evidence type="ECO:0000256" key="6">
    <source>
        <dbReference type="ARBA" id="ARBA00017157"/>
    </source>
</evidence>
<dbReference type="GO" id="GO:1990112">
    <property type="term" value="C:RQC complex"/>
    <property type="evidence" value="ECO:0007669"/>
    <property type="project" value="UniProtKB-UniRule"/>
</dbReference>
<evidence type="ECO:0000256" key="7">
    <source>
        <dbReference type="ARBA" id="ARBA00022490"/>
    </source>
</evidence>
<comment type="function">
    <text evidence="16">E3 ubiquitin-protein ligase. Component of the ribosome quality control complex (RQC), a ribosome-associated complex that mediates ubiquitination and extraction of incompletely synthesized nascent chains for proteasomal degradation.</text>
</comment>
<evidence type="ECO:0000256" key="3">
    <source>
        <dbReference type="ARBA" id="ARBA00004906"/>
    </source>
</evidence>
<evidence type="ECO:0000256" key="8">
    <source>
        <dbReference type="ARBA" id="ARBA00022679"/>
    </source>
</evidence>
<dbReference type="GO" id="GO:0016567">
    <property type="term" value="P:protein ubiquitination"/>
    <property type="evidence" value="ECO:0007669"/>
    <property type="project" value="UniProtKB-UniPathway"/>
</dbReference>
<comment type="function">
    <text evidence="14">E3 ubiquitin-protein ligase component of the ribosome quality control complex (RQC), a ribosome-associated complex that mediates ubiquitination and extraction of incompletely synthesized nascent chains for proteasomal degradation. Mediates ubiquitination of proteins derived from mRNAs lacking stop codons (non-stop proteins) and other translation arrest products induced by poly-lysine sequences and tandem rare codons. Ubiquitination leads to CDC48 recruitment for extraction and degradation of the incomplete translation product. May indirectly play a role in chromatin function and transcription.</text>
</comment>
<dbReference type="GO" id="GO:0008270">
    <property type="term" value="F:zinc ion binding"/>
    <property type="evidence" value="ECO:0007669"/>
    <property type="project" value="UniProtKB-KW"/>
</dbReference>
<dbReference type="EC" id="2.3.2.27" evidence="5 16"/>
<dbReference type="SMART" id="SM00744">
    <property type="entry name" value="RINGv"/>
    <property type="match status" value="1"/>
</dbReference>
<evidence type="ECO:0000256" key="5">
    <source>
        <dbReference type="ARBA" id="ARBA00012483"/>
    </source>
</evidence>
<dbReference type="Proteomes" id="UP000663699">
    <property type="component" value="Chromosome 5"/>
</dbReference>
<dbReference type="OrthoDB" id="6108at2759"/>
<dbReference type="UniPathway" id="UPA00143"/>
<reference evidence="18" key="1">
    <citation type="submission" date="2020-06" db="EMBL/GenBank/DDBJ databases">
        <title>Genomes of multiple members of Pneumocystis genus reveal paths to human pathogen Pneumocystis jirovecii.</title>
        <authorList>
            <person name="Cisse O.H."/>
            <person name="Ma L."/>
            <person name="Dekker J."/>
            <person name="Khil P."/>
            <person name="Jo J."/>
            <person name="Brenchley J."/>
            <person name="Blair R."/>
            <person name="Pahar B."/>
            <person name="Chabe M."/>
            <person name="Van Rompay K.A."/>
            <person name="Keesler R."/>
            <person name="Sukura A."/>
            <person name="Hirsch V."/>
            <person name="Kutty G."/>
            <person name="Liu Y."/>
            <person name="Peng L."/>
            <person name="Chen J."/>
            <person name="Song J."/>
            <person name="Weissenbacher-Lang C."/>
            <person name="Xu J."/>
            <person name="Upham N.S."/>
            <person name="Stajich J.E."/>
            <person name="Cuomo C.A."/>
            <person name="Cushion M.T."/>
            <person name="Kovacs J.A."/>
        </authorList>
    </citation>
    <scope>NUCLEOTIDE SEQUENCE</scope>
    <source>
        <strain evidence="18">2A</strain>
    </source>
</reference>
<name>A0A899G137_9ASCO</name>
<dbReference type="EMBL" id="CP054536">
    <property type="protein sequence ID" value="QSL65199.1"/>
    <property type="molecule type" value="Genomic_DNA"/>
</dbReference>
<dbReference type="InterPro" id="IPR054477">
    <property type="entry name" value="LTN1_E3_ligase_6th"/>
</dbReference>
<dbReference type="Pfam" id="PF23009">
    <property type="entry name" value="UBC_like"/>
    <property type="match status" value="1"/>
</dbReference>
<proteinExistence type="inferred from homology"/>
<evidence type="ECO:0000256" key="15">
    <source>
        <dbReference type="PROSITE-ProRule" id="PRU00175"/>
    </source>
</evidence>
<keyword evidence="12 16" id="KW-0833">Ubl conjugation pathway</keyword>
<dbReference type="Gene3D" id="3.30.40.10">
    <property type="entry name" value="Zinc/RING finger domain, C3HC4 (zinc finger)"/>
    <property type="match status" value="1"/>
</dbReference>
<dbReference type="InterPro" id="IPR054476">
    <property type="entry name" value="Ltn1_N"/>
</dbReference>
<organism evidence="18 19">
    <name type="scientific">Pneumocystis wakefieldiae</name>
    <dbReference type="NCBI Taxonomy" id="38082"/>
    <lineage>
        <taxon>Eukaryota</taxon>
        <taxon>Fungi</taxon>
        <taxon>Dikarya</taxon>
        <taxon>Ascomycota</taxon>
        <taxon>Taphrinomycotina</taxon>
        <taxon>Pneumocystomycetes</taxon>
        <taxon>Pneumocystaceae</taxon>
        <taxon>Pneumocystis</taxon>
    </lineage>
</organism>
<keyword evidence="10" id="KW-0677">Repeat</keyword>
<evidence type="ECO:0000313" key="18">
    <source>
        <dbReference type="EMBL" id="QSL65199.1"/>
    </source>
</evidence>
<keyword evidence="9 16" id="KW-0479">Metal-binding</keyword>
<dbReference type="GO" id="GO:0061630">
    <property type="term" value="F:ubiquitin protein ligase activity"/>
    <property type="evidence" value="ECO:0007669"/>
    <property type="project" value="UniProtKB-UniRule"/>
</dbReference>
<dbReference type="GO" id="GO:0072344">
    <property type="term" value="P:rescue of stalled ribosome"/>
    <property type="evidence" value="ECO:0007669"/>
    <property type="project" value="UniProtKB-UniRule"/>
</dbReference>
<comment type="catalytic activity">
    <reaction evidence="1 16">
        <text>S-ubiquitinyl-[E2 ubiquitin-conjugating enzyme]-L-cysteine + [acceptor protein]-L-lysine = [E2 ubiquitin-conjugating enzyme]-L-cysteine + N(6)-ubiquitinyl-[acceptor protein]-L-lysine.</text>
        <dbReference type="EC" id="2.3.2.27"/>
    </reaction>
</comment>
<evidence type="ECO:0000256" key="11">
    <source>
        <dbReference type="ARBA" id="ARBA00022771"/>
    </source>
</evidence>
<evidence type="ECO:0000256" key="1">
    <source>
        <dbReference type="ARBA" id="ARBA00000900"/>
    </source>
</evidence>
<comment type="subunit">
    <text evidence="16">Component of the ribosome quality control complex (RQC).</text>
</comment>
<dbReference type="FunFam" id="3.30.40.10:FF:000038">
    <property type="entry name" value="E3 ubiquitin-protein ligase listerin"/>
    <property type="match status" value="1"/>
</dbReference>
<feature type="domain" description="RING-type" evidence="17">
    <location>
        <begin position="1523"/>
        <end position="1570"/>
    </location>
</feature>
<dbReference type="CDD" id="cd16491">
    <property type="entry name" value="RING-CH-C4HC3_LTN1"/>
    <property type="match status" value="1"/>
</dbReference>
<protein>
    <recommendedName>
        <fullName evidence="6 16">E3 ubiquitin-protein ligase listerin</fullName>
        <ecNumber evidence="5 16">2.3.2.27</ecNumber>
    </recommendedName>
    <alternativeName>
        <fullName evidence="16">RING-type E3 ubiquitin transferase listerin</fullName>
    </alternativeName>
</protein>
<keyword evidence="8 16" id="KW-0808">Transferase</keyword>
<dbReference type="SUPFAM" id="SSF57850">
    <property type="entry name" value="RING/U-box"/>
    <property type="match status" value="1"/>
</dbReference>
<dbReference type="GO" id="GO:0005829">
    <property type="term" value="C:cytosol"/>
    <property type="evidence" value="ECO:0007669"/>
    <property type="project" value="UniProtKB-SubCell"/>
</dbReference>